<dbReference type="RefSeq" id="WP_067259244.1">
    <property type="nucleotide sequence ID" value="NZ_LWMW01000092.1"/>
</dbReference>
<dbReference type="OrthoDB" id="41298at2157"/>
<comment type="caution">
    <text evidence="2">The sequence shown here is derived from an EMBL/GenBank/DDBJ whole genome shotgun (WGS) entry which is preliminary data.</text>
</comment>
<feature type="domain" description="PIN" evidence="1">
    <location>
        <begin position="3"/>
        <end position="94"/>
    </location>
</feature>
<reference evidence="2 3" key="1">
    <citation type="submission" date="2016-04" db="EMBL/GenBank/DDBJ databases">
        <title>Genome sequence of Methanobrevibacter cuticularis DSM 11139.</title>
        <authorList>
            <person name="Poehlein A."/>
            <person name="Seedorf H."/>
            <person name="Daniel R."/>
        </authorList>
    </citation>
    <scope>NUCLEOTIDE SEQUENCE [LARGE SCALE GENOMIC DNA]</scope>
    <source>
        <strain evidence="2 3">DSM 11139</strain>
    </source>
</reference>
<dbReference type="PATRIC" id="fig|47311.3.peg.912"/>
<proteinExistence type="predicted"/>
<dbReference type="InterPro" id="IPR029060">
    <property type="entry name" value="PIN-like_dom_sf"/>
</dbReference>
<dbReference type="EMBL" id="LWMW01000092">
    <property type="protein sequence ID" value="KZX16441.1"/>
    <property type="molecule type" value="Genomic_DNA"/>
</dbReference>
<dbReference type="STRING" id="47311.MBCUT_08270"/>
<dbReference type="InterPro" id="IPR002716">
    <property type="entry name" value="PIN_dom"/>
</dbReference>
<accession>A0A166EA91</accession>
<dbReference type="SUPFAM" id="SSF88723">
    <property type="entry name" value="PIN domain-like"/>
    <property type="match status" value="1"/>
</dbReference>
<organism evidence="2 3">
    <name type="scientific">Methanobrevibacter cuticularis</name>
    <dbReference type="NCBI Taxonomy" id="47311"/>
    <lineage>
        <taxon>Archaea</taxon>
        <taxon>Methanobacteriati</taxon>
        <taxon>Methanobacteriota</taxon>
        <taxon>Methanomada group</taxon>
        <taxon>Methanobacteria</taxon>
        <taxon>Methanobacteriales</taxon>
        <taxon>Methanobacteriaceae</taxon>
        <taxon>Methanobrevibacter</taxon>
    </lineage>
</organism>
<dbReference type="Proteomes" id="UP000077275">
    <property type="component" value="Unassembled WGS sequence"/>
</dbReference>
<name>A0A166EA91_9EURY</name>
<gene>
    <name evidence="2" type="ORF">MBCUT_08270</name>
</gene>
<dbReference type="Gene3D" id="3.40.50.1010">
    <property type="entry name" value="5'-nuclease"/>
    <property type="match status" value="1"/>
</dbReference>
<keyword evidence="3" id="KW-1185">Reference proteome</keyword>
<dbReference type="AlphaFoldDB" id="A0A166EA91"/>
<dbReference type="Pfam" id="PF01850">
    <property type="entry name" value="PIN"/>
    <property type="match status" value="1"/>
</dbReference>
<evidence type="ECO:0000313" key="3">
    <source>
        <dbReference type="Proteomes" id="UP000077275"/>
    </source>
</evidence>
<evidence type="ECO:0000313" key="2">
    <source>
        <dbReference type="EMBL" id="KZX16441.1"/>
    </source>
</evidence>
<protein>
    <recommendedName>
        <fullName evidence="1">PIN domain-containing protein</fullName>
    </recommendedName>
</protein>
<sequence>MENYIITNTVLTETINLVIKRLNRNTKAINEVYETITSEFTIIYENKELIQRSIETLIRYKATFGLADALSIEVMKELNIYEIFSFDDDFDNKERIVWVH</sequence>
<evidence type="ECO:0000259" key="1">
    <source>
        <dbReference type="Pfam" id="PF01850"/>
    </source>
</evidence>